<name>A0A6A6G3D8_9PEZI</name>
<dbReference type="PANTHER" id="PTHR48070:SF6">
    <property type="entry name" value="ESTERASE OVCA2"/>
    <property type="match status" value="1"/>
</dbReference>
<organism evidence="4 5">
    <name type="scientific">Elsinoe ampelina</name>
    <dbReference type="NCBI Taxonomy" id="302913"/>
    <lineage>
        <taxon>Eukaryota</taxon>
        <taxon>Fungi</taxon>
        <taxon>Dikarya</taxon>
        <taxon>Ascomycota</taxon>
        <taxon>Pezizomycotina</taxon>
        <taxon>Dothideomycetes</taxon>
        <taxon>Dothideomycetidae</taxon>
        <taxon>Myriangiales</taxon>
        <taxon>Elsinoaceae</taxon>
        <taxon>Elsinoe</taxon>
    </lineage>
</organism>
<keyword evidence="1 4" id="KW-0378">Hydrolase</keyword>
<dbReference type="InterPro" id="IPR005645">
    <property type="entry name" value="FSH-like_dom"/>
</dbReference>
<evidence type="ECO:0000256" key="2">
    <source>
        <dbReference type="SAM" id="MobiDB-lite"/>
    </source>
</evidence>
<proteinExistence type="predicted"/>
<feature type="compositionally biased region" description="Acidic residues" evidence="2">
    <location>
        <begin position="314"/>
        <end position="325"/>
    </location>
</feature>
<dbReference type="GO" id="GO:0005634">
    <property type="term" value="C:nucleus"/>
    <property type="evidence" value="ECO:0007669"/>
    <property type="project" value="TreeGrafter"/>
</dbReference>
<dbReference type="GO" id="GO:0005737">
    <property type="term" value="C:cytoplasm"/>
    <property type="evidence" value="ECO:0007669"/>
    <property type="project" value="TreeGrafter"/>
</dbReference>
<accession>A0A6A6G3D8</accession>
<evidence type="ECO:0000256" key="1">
    <source>
        <dbReference type="ARBA" id="ARBA00022801"/>
    </source>
</evidence>
<keyword evidence="5" id="KW-1185">Reference proteome</keyword>
<feature type="non-terminal residue" evidence="4">
    <location>
        <position position="1"/>
    </location>
</feature>
<dbReference type="InterPro" id="IPR029058">
    <property type="entry name" value="AB_hydrolase_fold"/>
</dbReference>
<evidence type="ECO:0000313" key="5">
    <source>
        <dbReference type="Proteomes" id="UP000799538"/>
    </source>
</evidence>
<dbReference type="SUPFAM" id="SSF53474">
    <property type="entry name" value="alpha/beta-Hydrolases"/>
    <property type="match status" value="1"/>
</dbReference>
<feature type="region of interest" description="Disordered" evidence="2">
    <location>
        <begin position="304"/>
        <end position="325"/>
    </location>
</feature>
<evidence type="ECO:0000259" key="3">
    <source>
        <dbReference type="Pfam" id="PF03959"/>
    </source>
</evidence>
<dbReference type="OrthoDB" id="2094269at2759"/>
<dbReference type="GO" id="GO:0019748">
    <property type="term" value="P:secondary metabolic process"/>
    <property type="evidence" value="ECO:0007669"/>
    <property type="project" value="TreeGrafter"/>
</dbReference>
<gene>
    <name evidence="4" type="ORF">BDZ85DRAFT_179575</name>
</gene>
<dbReference type="EMBL" id="ML992513">
    <property type="protein sequence ID" value="KAF2220246.1"/>
    <property type="molecule type" value="Genomic_DNA"/>
</dbReference>
<dbReference type="PANTHER" id="PTHR48070">
    <property type="entry name" value="ESTERASE OVCA2"/>
    <property type="match status" value="1"/>
</dbReference>
<dbReference type="AlphaFoldDB" id="A0A6A6G3D8"/>
<protein>
    <submittedName>
        <fullName evidence="4">Serine hydrolase FSH</fullName>
    </submittedName>
</protein>
<reference evidence="5" key="1">
    <citation type="journal article" date="2020" name="Stud. Mycol.">
        <title>101 Dothideomycetes genomes: A test case for predicting lifestyles and emergence of pathogens.</title>
        <authorList>
            <person name="Haridas S."/>
            <person name="Albert R."/>
            <person name="Binder M."/>
            <person name="Bloem J."/>
            <person name="LaButti K."/>
            <person name="Salamov A."/>
            <person name="Andreopoulos B."/>
            <person name="Baker S."/>
            <person name="Barry K."/>
            <person name="Bills G."/>
            <person name="Bluhm B."/>
            <person name="Cannon C."/>
            <person name="Castanera R."/>
            <person name="Culley D."/>
            <person name="Daum C."/>
            <person name="Ezra D."/>
            <person name="Gonzalez J."/>
            <person name="Henrissat B."/>
            <person name="Kuo A."/>
            <person name="Liang C."/>
            <person name="Lipzen A."/>
            <person name="Lutzoni F."/>
            <person name="Magnuson J."/>
            <person name="Mondo S."/>
            <person name="Nolan M."/>
            <person name="Ohm R."/>
            <person name="Pangilinan J."/>
            <person name="Park H.-J."/>
            <person name="Ramirez L."/>
            <person name="Alfaro M."/>
            <person name="Sun H."/>
            <person name="Tritt A."/>
            <person name="Yoshinaga Y."/>
            <person name="Zwiers L.-H."/>
            <person name="Turgeon B."/>
            <person name="Goodwin S."/>
            <person name="Spatafora J."/>
            <person name="Crous P."/>
            <person name="Grigoriev I."/>
        </authorList>
    </citation>
    <scope>NUCLEOTIDE SEQUENCE [LARGE SCALE GENOMIC DNA]</scope>
    <source>
        <strain evidence="5">CECT 20119</strain>
    </source>
</reference>
<evidence type="ECO:0000313" key="4">
    <source>
        <dbReference type="EMBL" id="KAF2220246.1"/>
    </source>
</evidence>
<dbReference type="Gene3D" id="3.40.50.1820">
    <property type="entry name" value="alpha/beta hydrolase"/>
    <property type="match status" value="1"/>
</dbReference>
<dbReference type="InterPro" id="IPR050593">
    <property type="entry name" value="LovG"/>
</dbReference>
<dbReference type="GO" id="GO:0016787">
    <property type="term" value="F:hydrolase activity"/>
    <property type="evidence" value="ECO:0007669"/>
    <property type="project" value="UniProtKB-KW"/>
</dbReference>
<sequence length="325" mass="35014">SAPKQTRKLRLLALHGYTQSGPLFRSKTRALEKNLQKAFPPAPRQGHLPAYPGGVEFVYPTAPVRLRGADVPTFDSVTSTSLELGRGGAGDGKDGKGDAAWGWWVKRTESDPEARPRVREMPGEKVVYAGLEESLALWGRILREEGPFDGVLGFSQGGAAAVMLASLLEGGRKGVLERLEGRGGMRFPESLLGEDGGMVNGPLKVVVVYSGFRAPEGSGYDAFYEGGLSTPSLHFIGSVDTVVEESRCLALLDACRYGNGTESKQGKKEAEDRHRLVYHPGGHFVPSSQKPSVNAVVQFIRDTVGAGEGKQEEKEESVEDMDVPF</sequence>
<feature type="domain" description="Serine hydrolase" evidence="3">
    <location>
        <begin position="7"/>
        <end position="290"/>
    </location>
</feature>
<dbReference type="Pfam" id="PF03959">
    <property type="entry name" value="FSH1"/>
    <property type="match status" value="1"/>
</dbReference>
<feature type="non-terminal residue" evidence="4">
    <location>
        <position position="325"/>
    </location>
</feature>
<dbReference type="Proteomes" id="UP000799538">
    <property type="component" value="Unassembled WGS sequence"/>
</dbReference>